<proteinExistence type="predicted"/>
<organism evidence="1 2">
    <name type="scientific">Segatella buccae</name>
    <dbReference type="NCBI Taxonomy" id="28126"/>
    <lineage>
        <taxon>Bacteria</taxon>
        <taxon>Pseudomonadati</taxon>
        <taxon>Bacteroidota</taxon>
        <taxon>Bacteroidia</taxon>
        <taxon>Bacteroidales</taxon>
        <taxon>Prevotellaceae</taxon>
        <taxon>Segatella</taxon>
    </lineage>
</organism>
<sequence>MCGRETFRMERIVKLFVRFRPLCLRYLQPTTTRLQMSKFWRCFQNTDSQPFEFYRHEFDAGNRPERAQTVLKKGHSCDTTVALLAFNCGSFADSKRLNEKIARLFLRFKVGFPFRLEIFGGRTFVHIIHRHPRFSEPPFTDRCRCVPKVRIHFPVSYPPFRF</sequence>
<gene>
    <name evidence="1" type="ORF">NCTC13063_02529</name>
</gene>
<evidence type="ECO:0000313" key="2">
    <source>
        <dbReference type="Proteomes" id="UP000255283"/>
    </source>
</evidence>
<dbReference type="Proteomes" id="UP000255283">
    <property type="component" value="Unassembled WGS sequence"/>
</dbReference>
<dbReference type="AlphaFoldDB" id="A0AAQ1UP59"/>
<accession>A0AAQ1UP59</accession>
<name>A0AAQ1UP59_9BACT</name>
<comment type="caution">
    <text evidence="1">The sequence shown here is derived from an EMBL/GenBank/DDBJ whole genome shotgun (WGS) entry which is preliminary data.</text>
</comment>
<reference evidence="1 2" key="1">
    <citation type="submission" date="2018-06" db="EMBL/GenBank/DDBJ databases">
        <authorList>
            <consortium name="Pathogen Informatics"/>
            <person name="Doyle S."/>
        </authorList>
    </citation>
    <scope>NUCLEOTIDE SEQUENCE [LARGE SCALE GENOMIC DNA]</scope>
    <source>
        <strain evidence="1 2">NCTC13063</strain>
    </source>
</reference>
<dbReference type="EMBL" id="UGTJ01000002">
    <property type="protein sequence ID" value="SUB96758.1"/>
    <property type="molecule type" value="Genomic_DNA"/>
</dbReference>
<protein>
    <submittedName>
        <fullName evidence="1">Uncharacterized protein</fullName>
    </submittedName>
</protein>
<evidence type="ECO:0000313" key="1">
    <source>
        <dbReference type="EMBL" id="SUB96758.1"/>
    </source>
</evidence>